<evidence type="ECO:0000256" key="1">
    <source>
        <dbReference type="SAM" id="MobiDB-lite"/>
    </source>
</evidence>
<dbReference type="AlphaFoldDB" id="A0A1H2XPX7"/>
<evidence type="ECO:0000313" key="2">
    <source>
        <dbReference type="EMBL" id="SDW94951.1"/>
    </source>
</evidence>
<evidence type="ECO:0000313" key="3">
    <source>
        <dbReference type="Proteomes" id="UP000198816"/>
    </source>
</evidence>
<reference evidence="3" key="1">
    <citation type="submission" date="2016-10" db="EMBL/GenBank/DDBJ databases">
        <authorList>
            <person name="Varghese N."/>
            <person name="Submissions S."/>
        </authorList>
    </citation>
    <scope>NUCLEOTIDE SEQUENCE [LARGE SCALE GENOMIC DNA]</scope>
    <source>
        <strain evidence="3">DSM 217</strain>
    </source>
</reference>
<sequence length="192" mass="21195">MFQSAPDQLAGRCLPRSARAGLPSGFNPRPTNWPGDATDRHGLRLLCRGFNPRPTNWPGDAMPRWRWCSGGSRRFNPRPTNWPGDARGLAANPVDGACFNPRPTNWPGDAEGVVRAGQVGVVSIRARPIGRAMPRRGRRPARRRHVSIRARPIGRAMRWPATRSSCPRTRFNPRPTNWPGDAGCRSHGDDGG</sequence>
<protein>
    <submittedName>
        <fullName evidence="2">Uncharacterized protein</fullName>
    </submittedName>
</protein>
<feature type="region of interest" description="Disordered" evidence="1">
    <location>
        <begin position="1"/>
        <end position="36"/>
    </location>
</feature>
<gene>
    <name evidence="2" type="ORF">SAMN05421783_11171</name>
</gene>
<keyword evidence="3" id="KW-1185">Reference proteome</keyword>
<organism evidence="2 3">
    <name type="scientific">Thiocapsa roseopersicina</name>
    <dbReference type="NCBI Taxonomy" id="1058"/>
    <lineage>
        <taxon>Bacteria</taxon>
        <taxon>Pseudomonadati</taxon>
        <taxon>Pseudomonadota</taxon>
        <taxon>Gammaproteobacteria</taxon>
        <taxon>Chromatiales</taxon>
        <taxon>Chromatiaceae</taxon>
        <taxon>Thiocapsa</taxon>
    </lineage>
</organism>
<feature type="region of interest" description="Disordered" evidence="1">
    <location>
        <begin position="161"/>
        <end position="192"/>
    </location>
</feature>
<accession>A0A1H2XPX7</accession>
<dbReference type="Proteomes" id="UP000198816">
    <property type="component" value="Unassembled WGS sequence"/>
</dbReference>
<proteinExistence type="predicted"/>
<dbReference type="EMBL" id="FNNZ01000011">
    <property type="protein sequence ID" value="SDW94951.1"/>
    <property type="molecule type" value="Genomic_DNA"/>
</dbReference>
<name>A0A1H2XPX7_THIRO</name>